<dbReference type="eggNOG" id="KOG0428">
    <property type="taxonomic scope" value="Eukaryota"/>
</dbReference>
<keyword evidence="3" id="KW-1185">Reference proteome</keyword>
<dbReference type="HOGENOM" id="CLU_1549576_0_0_1"/>
<keyword evidence="1" id="KW-0472">Membrane</keyword>
<dbReference type="Proteomes" id="UP000014500">
    <property type="component" value="Unassembled WGS sequence"/>
</dbReference>
<evidence type="ECO:0000256" key="1">
    <source>
        <dbReference type="SAM" id="Phobius"/>
    </source>
</evidence>
<reference evidence="2" key="2">
    <citation type="submission" date="2015-02" db="UniProtKB">
        <authorList>
            <consortium name="EnsemblMetazoa"/>
        </authorList>
    </citation>
    <scope>IDENTIFICATION</scope>
</reference>
<dbReference type="AlphaFoldDB" id="T1IQY7"/>
<name>T1IQY7_STRMM</name>
<accession>T1IQY7</accession>
<dbReference type="PhylomeDB" id="T1IQY7"/>
<keyword evidence="1" id="KW-0812">Transmembrane</keyword>
<evidence type="ECO:0000313" key="2">
    <source>
        <dbReference type="EnsemblMetazoa" id="SMAR003467-PA"/>
    </source>
</evidence>
<proteinExistence type="predicted"/>
<evidence type="ECO:0000313" key="3">
    <source>
        <dbReference type="Proteomes" id="UP000014500"/>
    </source>
</evidence>
<organism evidence="2 3">
    <name type="scientific">Strigamia maritima</name>
    <name type="common">European centipede</name>
    <name type="synonym">Geophilus maritimus</name>
    <dbReference type="NCBI Taxonomy" id="126957"/>
    <lineage>
        <taxon>Eukaryota</taxon>
        <taxon>Metazoa</taxon>
        <taxon>Ecdysozoa</taxon>
        <taxon>Arthropoda</taxon>
        <taxon>Myriapoda</taxon>
        <taxon>Chilopoda</taxon>
        <taxon>Pleurostigmophora</taxon>
        <taxon>Geophilomorpha</taxon>
        <taxon>Linotaeniidae</taxon>
        <taxon>Strigamia</taxon>
    </lineage>
</organism>
<protein>
    <submittedName>
        <fullName evidence="2">Uncharacterized protein</fullName>
    </submittedName>
</protein>
<feature type="transmembrane region" description="Helical" evidence="1">
    <location>
        <begin position="154"/>
        <end position="172"/>
    </location>
</feature>
<dbReference type="EMBL" id="AFFK01018426">
    <property type="status" value="NOT_ANNOTATED_CDS"/>
    <property type="molecule type" value="Genomic_DNA"/>
</dbReference>
<dbReference type="STRING" id="126957.T1IQY7"/>
<dbReference type="EnsemblMetazoa" id="SMAR003467-RA">
    <property type="protein sequence ID" value="SMAR003467-PA"/>
    <property type="gene ID" value="SMAR003467"/>
</dbReference>
<sequence length="179" mass="19423">MPSSGNGAIGSLDYTVDERIGLAKKSHEWKCYICGSIRDLLRKRTNHNVTTSAEAMELASQISFKSEGDHSIPASDLLVTKDSTTQLPFSRLINSSGPIPMPDQSGMVTDIANIPMMSSTSVVCHHNTESGDVKAGRDTPTTGDADSAVVHRDLFYSIAIVVICVAMAFLVFRRLFFIL</sequence>
<keyword evidence="1" id="KW-1133">Transmembrane helix</keyword>
<reference evidence="3" key="1">
    <citation type="submission" date="2011-05" db="EMBL/GenBank/DDBJ databases">
        <authorList>
            <person name="Richards S.R."/>
            <person name="Qu J."/>
            <person name="Jiang H."/>
            <person name="Jhangiani S.N."/>
            <person name="Agravi P."/>
            <person name="Goodspeed R."/>
            <person name="Gross S."/>
            <person name="Mandapat C."/>
            <person name="Jackson L."/>
            <person name="Mathew T."/>
            <person name="Pu L."/>
            <person name="Thornton R."/>
            <person name="Saada N."/>
            <person name="Wilczek-Boney K.B."/>
            <person name="Lee S."/>
            <person name="Kovar C."/>
            <person name="Wu Y."/>
            <person name="Scherer S.E."/>
            <person name="Worley K.C."/>
            <person name="Muzny D.M."/>
            <person name="Gibbs R."/>
        </authorList>
    </citation>
    <scope>NUCLEOTIDE SEQUENCE</scope>
    <source>
        <strain evidence="3">Brora</strain>
    </source>
</reference>